<accession>A0ABR2KDX4</accession>
<feature type="compositionally biased region" description="Gly residues" evidence="1">
    <location>
        <begin position="521"/>
        <end position="530"/>
    </location>
</feature>
<dbReference type="Proteomes" id="UP001470230">
    <property type="component" value="Unassembled WGS sequence"/>
</dbReference>
<evidence type="ECO:0000313" key="2">
    <source>
        <dbReference type="EMBL" id="KAK8889312.1"/>
    </source>
</evidence>
<reference evidence="2 3" key="1">
    <citation type="submission" date="2024-04" db="EMBL/GenBank/DDBJ databases">
        <title>Tritrichomonas musculus Genome.</title>
        <authorList>
            <person name="Alves-Ferreira E."/>
            <person name="Grigg M."/>
            <person name="Lorenzi H."/>
            <person name="Galac M."/>
        </authorList>
    </citation>
    <scope>NUCLEOTIDE SEQUENCE [LARGE SCALE GENOMIC DNA]</scope>
    <source>
        <strain evidence="2 3">EAF2021</strain>
    </source>
</reference>
<dbReference type="InterPro" id="IPR009060">
    <property type="entry name" value="UBA-like_sf"/>
</dbReference>
<dbReference type="Gene3D" id="1.10.8.10">
    <property type="entry name" value="DNA helicase RuvA subunit, C-terminal domain"/>
    <property type="match status" value="1"/>
</dbReference>
<feature type="compositionally biased region" description="Polar residues" evidence="1">
    <location>
        <begin position="146"/>
        <end position="180"/>
    </location>
</feature>
<feature type="compositionally biased region" description="Low complexity" evidence="1">
    <location>
        <begin position="79"/>
        <end position="97"/>
    </location>
</feature>
<feature type="compositionally biased region" description="Pro residues" evidence="1">
    <location>
        <begin position="199"/>
        <end position="220"/>
    </location>
</feature>
<sequence length="590" mass="62983">MSKSNNKTYTIQELFPDNNFSNVTGLDLKKRIADMISITDLSLIKLLLKKRVIKDEELIESYSPQPTDKVTVYVSKPKSLTPTSSSELSPSNSLSSSDNLQTNNAPQTPPLLPQQQPELFNAPLNIPNQPPNIPQINNPEPLLNPGNTSNFAPTNPEVQPNVNDTTTPFSQYPSFPNTTLPGPAPSLPGIDAGFQQPPISQPPAQPPINPQSPITPPPQPGDSELQSKIQQVIEIAQCSEEIARNALLMVGQDVQSAINLVFENPGAIQSQPQVSPNQPIPDIPQYTENIPNVEPPNIEPNHVNQLNDDVIHNDEDISNEDDTPSPINYSNYPGYKAVTDTPTNEQPKISTDTSFAPPPSQNSFPKRTKIHGISFVPHAELVPQTNDTPMPQSLAIYSAPQPISSTVTQVAPPEQRGIADFMHNMMGKSQMGMPSMASPGALSMFHGMHGTEIGMESLMSEQGFGSQSISSPSPNYSSMSSMQSSFAGSGLTSGGGGLGGMGGLGDISGLSGLGGFGGPSAGGGGFGMGGPSPAPQQPQVNPLINNYSPNEQNELMTLFREFPNTNQQEIIGLYEACGKDINQARALVDK</sequence>
<feature type="compositionally biased region" description="Low complexity" evidence="1">
    <location>
        <begin position="113"/>
        <end position="127"/>
    </location>
</feature>
<feature type="compositionally biased region" description="Polar residues" evidence="1">
    <location>
        <begin position="342"/>
        <end position="354"/>
    </location>
</feature>
<evidence type="ECO:0000256" key="1">
    <source>
        <dbReference type="SAM" id="MobiDB-lite"/>
    </source>
</evidence>
<keyword evidence="3" id="KW-1185">Reference proteome</keyword>
<dbReference type="Pfam" id="PF14555">
    <property type="entry name" value="UBA_4"/>
    <property type="match status" value="1"/>
</dbReference>
<feature type="region of interest" description="Disordered" evidence="1">
    <location>
        <begin position="79"/>
        <end position="226"/>
    </location>
</feature>
<proteinExistence type="predicted"/>
<feature type="compositionally biased region" description="Low complexity" evidence="1">
    <location>
        <begin position="134"/>
        <end position="145"/>
    </location>
</feature>
<evidence type="ECO:0008006" key="4">
    <source>
        <dbReference type="Google" id="ProtNLM"/>
    </source>
</evidence>
<dbReference type="EMBL" id="JAPFFF010000005">
    <property type="protein sequence ID" value="KAK8889312.1"/>
    <property type="molecule type" value="Genomic_DNA"/>
</dbReference>
<protein>
    <recommendedName>
        <fullName evidence="4">Ubiquitin-like domain-containing protein</fullName>
    </recommendedName>
</protein>
<name>A0ABR2KDX4_9EUKA</name>
<feature type="region of interest" description="Disordered" evidence="1">
    <location>
        <begin position="342"/>
        <end position="362"/>
    </location>
</feature>
<evidence type="ECO:0000313" key="3">
    <source>
        <dbReference type="Proteomes" id="UP001470230"/>
    </source>
</evidence>
<dbReference type="SUPFAM" id="SSF54236">
    <property type="entry name" value="Ubiquitin-like"/>
    <property type="match status" value="1"/>
</dbReference>
<comment type="caution">
    <text evidence="2">The sequence shown here is derived from an EMBL/GenBank/DDBJ whole genome shotgun (WGS) entry which is preliminary data.</text>
</comment>
<organism evidence="2 3">
    <name type="scientific">Tritrichomonas musculus</name>
    <dbReference type="NCBI Taxonomy" id="1915356"/>
    <lineage>
        <taxon>Eukaryota</taxon>
        <taxon>Metamonada</taxon>
        <taxon>Parabasalia</taxon>
        <taxon>Tritrichomonadida</taxon>
        <taxon>Tritrichomonadidae</taxon>
        <taxon>Tritrichomonas</taxon>
    </lineage>
</organism>
<gene>
    <name evidence="2" type="ORF">M9Y10_034058</name>
</gene>
<feature type="region of interest" description="Disordered" evidence="1">
    <location>
        <begin position="521"/>
        <end position="545"/>
    </location>
</feature>
<dbReference type="SUPFAM" id="SSF46934">
    <property type="entry name" value="UBA-like"/>
    <property type="match status" value="1"/>
</dbReference>
<dbReference type="InterPro" id="IPR029071">
    <property type="entry name" value="Ubiquitin-like_domsf"/>
</dbReference>